<keyword evidence="3" id="KW-1185">Reference proteome</keyword>
<sequence>MASKYLSFSSSLVPSPLSQRHSPNNNNNNSSSPNKFKPTSLLLLRCSFSAPSTSSTSSSSSSSSSAGKKRHWKQGEYPGVSETFIPGISRKTPIKNVKKKLDRKNKAKAWVNTVTETLSERIQNKQWLQALQAGLSLSLSLSLYCFLSGFSKFLLFLFWVGASLSQFCMASEKMG</sequence>
<feature type="region of interest" description="Disordered" evidence="1">
    <location>
        <begin position="50"/>
        <end position="79"/>
    </location>
</feature>
<evidence type="ECO:0000313" key="2">
    <source>
        <dbReference type="EMBL" id="GMN51410.1"/>
    </source>
</evidence>
<proteinExistence type="predicted"/>
<feature type="compositionally biased region" description="Low complexity" evidence="1">
    <location>
        <begin position="1"/>
        <end position="34"/>
    </location>
</feature>
<accession>A0AA88AFY8</accession>
<organism evidence="2 3">
    <name type="scientific">Ficus carica</name>
    <name type="common">Common fig</name>
    <dbReference type="NCBI Taxonomy" id="3494"/>
    <lineage>
        <taxon>Eukaryota</taxon>
        <taxon>Viridiplantae</taxon>
        <taxon>Streptophyta</taxon>
        <taxon>Embryophyta</taxon>
        <taxon>Tracheophyta</taxon>
        <taxon>Spermatophyta</taxon>
        <taxon>Magnoliopsida</taxon>
        <taxon>eudicotyledons</taxon>
        <taxon>Gunneridae</taxon>
        <taxon>Pentapetalae</taxon>
        <taxon>rosids</taxon>
        <taxon>fabids</taxon>
        <taxon>Rosales</taxon>
        <taxon>Moraceae</taxon>
        <taxon>Ficeae</taxon>
        <taxon>Ficus</taxon>
    </lineage>
</organism>
<gene>
    <name evidence="2" type="ORF">TIFTF001_020557</name>
</gene>
<protein>
    <submittedName>
        <fullName evidence="2">Uncharacterized protein</fullName>
    </submittedName>
</protein>
<comment type="caution">
    <text evidence="2">The sequence shown here is derived from an EMBL/GenBank/DDBJ whole genome shotgun (WGS) entry which is preliminary data.</text>
</comment>
<dbReference type="AlphaFoldDB" id="A0AA88AFY8"/>
<dbReference type="Proteomes" id="UP001187192">
    <property type="component" value="Unassembled WGS sequence"/>
</dbReference>
<reference evidence="2" key="1">
    <citation type="submission" date="2023-07" db="EMBL/GenBank/DDBJ databases">
        <title>draft genome sequence of fig (Ficus carica).</title>
        <authorList>
            <person name="Takahashi T."/>
            <person name="Nishimura K."/>
        </authorList>
    </citation>
    <scope>NUCLEOTIDE SEQUENCE</scope>
</reference>
<evidence type="ECO:0000313" key="3">
    <source>
        <dbReference type="Proteomes" id="UP001187192"/>
    </source>
</evidence>
<dbReference type="EMBL" id="BTGU01000037">
    <property type="protein sequence ID" value="GMN51410.1"/>
    <property type="molecule type" value="Genomic_DNA"/>
</dbReference>
<feature type="compositionally biased region" description="Low complexity" evidence="1">
    <location>
        <begin position="52"/>
        <end position="65"/>
    </location>
</feature>
<feature type="region of interest" description="Disordered" evidence="1">
    <location>
        <begin position="1"/>
        <end position="37"/>
    </location>
</feature>
<name>A0AA88AFY8_FICCA</name>
<evidence type="ECO:0000256" key="1">
    <source>
        <dbReference type="SAM" id="MobiDB-lite"/>
    </source>
</evidence>
<dbReference type="Gramene" id="FCD_00030242-RA">
    <property type="protein sequence ID" value="FCD_00030242-RA:cds"/>
    <property type="gene ID" value="FCD_00030242"/>
</dbReference>